<evidence type="ECO:0000256" key="3">
    <source>
        <dbReference type="ARBA" id="ARBA00020170"/>
    </source>
</evidence>
<dbReference type="GO" id="GO:0006302">
    <property type="term" value="P:double-strand break repair"/>
    <property type="evidence" value="ECO:0007669"/>
    <property type="project" value="TreeGrafter"/>
</dbReference>
<dbReference type="PANTHER" id="PTHR32182:SF0">
    <property type="entry name" value="DNA REPLICATION AND REPAIR PROTEIN RECF"/>
    <property type="match status" value="1"/>
</dbReference>
<keyword evidence="6 13" id="KW-0547">Nucleotide-binding</keyword>
<keyword evidence="11 13" id="KW-0742">SOS response</keyword>
<dbReference type="PANTHER" id="PTHR32182">
    <property type="entry name" value="DNA REPLICATION AND REPAIR PROTEIN RECF"/>
    <property type="match status" value="1"/>
</dbReference>
<organism evidence="16 17">
    <name type="scientific">Bowdeniella nasicola</name>
    <dbReference type="NCBI Taxonomy" id="208480"/>
    <lineage>
        <taxon>Bacteria</taxon>
        <taxon>Bacillati</taxon>
        <taxon>Actinomycetota</taxon>
        <taxon>Actinomycetes</taxon>
        <taxon>Actinomycetales</taxon>
        <taxon>Actinomycetaceae</taxon>
        <taxon>Bowdeniella</taxon>
    </lineage>
</organism>
<dbReference type="Gene3D" id="1.20.1050.90">
    <property type="entry name" value="RecF/RecN/SMC, N-terminal domain"/>
    <property type="match status" value="1"/>
</dbReference>
<dbReference type="PROSITE" id="PS00618">
    <property type="entry name" value="RECF_2"/>
    <property type="match status" value="1"/>
</dbReference>
<keyword evidence="4 13" id="KW-0963">Cytoplasm</keyword>
<evidence type="ECO:0000256" key="9">
    <source>
        <dbReference type="ARBA" id="ARBA00023125"/>
    </source>
</evidence>
<reference evidence="17" key="1">
    <citation type="submission" date="2016-10" db="EMBL/GenBank/DDBJ databases">
        <authorList>
            <person name="Varghese N."/>
            <person name="Submissions S."/>
        </authorList>
    </citation>
    <scope>NUCLEOTIDE SEQUENCE [LARGE SCALE GENOMIC DNA]</scope>
    <source>
        <strain evidence="17">KPR-1</strain>
    </source>
</reference>
<dbReference type="GO" id="GO:0000731">
    <property type="term" value="P:DNA synthesis involved in DNA repair"/>
    <property type="evidence" value="ECO:0007669"/>
    <property type="project" value="TreeGrafter"/>
</dbReference>
<dbReference type="GO" id="GO:0003697">
    <property type="term" value="F:single-stranded DNA binding"/>
    <property type="evidence" value="ECO:0007669"/>
    <property type="project" value="UniProtKB-UniRule"/>
</dbReference>
<comment type="function">
    <text evidence="12 13 14">The RecF protein is involved in DNA metabolism; it is required for DNA replication and normal SOS inducibility. RecF binds preferentially to single-stranded, linear DNA. It also seems to bind ATP.</text>
</comment>
<feature type="binding site" evidence="13">
    <location>
        <begin position="30"/>
        <end position="37"/>
    </location>
    <ligand>
        <name>ATP</name>
        <dbReference type="ChEBI" id="CHEBI:30616"/>
    </ligand>
</feature>
<dbReference type="OrthoDB" id="9803889at2"/>
<protein>
    <recommendedName>
        <fullName evidence="3 13">DNA replication and repair protein RecF</fullName>
    </recommendedName>
</protein>
<dbReference type="Gene3D" id="3.40.50.300">
    <property type="entry name" value="P-loop containing nucleotide triphosphate hydrolases"/>
    <property type="match status" value="1"/>
</dbReference>
<comment type="similarity">
    <text evidence="2 13 14">Belongs to the RecF family.</text>
</comment>
<evidence type="ECO:0000256" key="12">
    <source>
        <dbReference type="ARBA" id="ARBA00025401"/>
    </source>
</evidence>
<evidence type="ECO:0000256" key="2">
    <source>
        <dbReference type="ARBA" id="ARBA00008016"/>
    </source>
</evidence>
<keyword evidence="8 13" id="KW-0067">ATP-binding</keyword>
<evidence type="ECO:0000259" key="15">
    <source>
        <dbReference type="Pfam" id="PF02463"/>
    </source>
</evidence>
<gene>
    <name evidence="13" type="primary">recF</name>
    <name evidence="16" type="ORF">SAMN02910418_02048</name>
</gene>
<dbReference type="Pfam" id="PF02463">
    <property type="entry name" value="SMC_N"/>
    <property type="match status" value="1"/>
</dbReference>
<evidence type="ECO:0000256" key="5">
    <source>
        <dbReference type="ARBA" id="ARBA00022705"/>
    </source>
</evidence>
<evidence type="ECO:0000256" key="14">
    <source>
        <dbReference type="RuleBase" id="RU000578"/>
    </source>
</evidence>
<dbReference type="GO" id="GO:0009432">
    <property type="term" value="P:SOS response"/>
    <property type="evidence" value="ECO:0007669"/>
    <property type="project" value="UniProtKB-UniRule"/>
</dbReference>
<dbReference type="PROSITE" id="PS00617">
    <property type="entry name" value="RECF_1"/>
    <property type="match status" value="1"/>
</dbReference>
<dbReference type="InterPro" id="IPR003395">
    <property type="entry name" value="RecF/RecN/SMC_N"/>
</dbReference>
<keyword evidence="9 13" id="KW-0238">DNA-binding</keyword>
<evidence type="ECO:0000256" key="8">
    <source>
        <dbReference type="ARBA" id="ARBA00022840"/>
    </source>
</evidence>
<dbReference type="EMBL" id="FNQV01000013">
    <property type="protein sequence ID" value="SEA63286.1"/>
    <property type="molecule type" value="Genomic_DNA"/>
</dbReference>
<dbReference type="AlphaFoldDB" id="A0A1H4CSB9"/>
<evidence type="ECO:0000256" key="1">
    <source>
        <dbReference type="ARBA" id="ARBA00004496"/>
    </source>
</evidence>
<proteinExistence type="inferred from homology"/>
<evidence type="ECO:0000256" key="4">
    <source>
        <dbReference type="ARBA" id="ARBA00022490"/>
    </source>
</evidence>
<accession>A0A1H4CSB9</accession>
<evidence type="ECO:0000256" key="11">
    <source>
        <dbReference type="ARBA" id="ARBA00023236"/>
    </source>
</evidence>
<dbReference type="GO" id="GO:0006260">
    <property type="term" value="P:DNA replication"/>
    <property type="evidence" value="ECO:0007669"/>
    <property type="project" value="UniProtKB-UniRule"/>
</dbReference>
<comment type="subcellular location">
    <subcellularLocation>
        <location evidence="1 13 14">Cytoplasm</location>
    </subcellularLocation>
</comment>
<evidence type="ECO:0000256" key="7">
    <source>
        <dbReference type="ARBA" id="ARBA00022763"/>
    </source>
</evidence>
<dbReference type="NCBIfam" id="TIGR00611">
    <property type="entry name" value="recf"/>
    <property type="match status" value="1"/>
</dbReference>
<keyword evidence="17" id="KW-1185">Reference proteome</keyword>
<dbReference type="InterPro" id="IPR027417">
    <property type="entry name" value="P-loop_NTPase"/>
</dbReference>
<sequence length="382" mass="41802">MFISDLALDQFRSYDHQVVQFATGAQALIGLNGQGKTNLVEAIAYLATFSSHRVAADTALVKAGESAAVIRAKVQDGDRSLMLEVEILAGKANRARLNRTPVKTRELLGIVHCVIFAPEDLILVKGDPSDRRRFLDDLLVQFSPRLGGVKTDYDRVLRQRSALLKSAFGQQRAGRSPDLSTLDVWDEQIADLGSQIIVARADMVAELQPLVEAAYDEVASGQSTAAFSTKSSLGDVPLDELRDLDQMRQRLASALVDNRAREIERGVTLAGPHRDDLVLTLNELPARGYASHGESWSFALALRLASYELLRARNDSDGRTSPILILDDVFAELDSSRQRRLAEMVADAEQVFVTAAVASDVPEKLNAQRYTVANSVVSKDES</sequence>
<evidence type="ECO:0000256" key="13">
    <source>
        <dbReference type="HAMAP-Rule" id="MF_00365"/>
    </source>
</evidence>
<dbReference type="HAMAP" id="MF_00365">
    <property type="entry name" value="RecF"/>
    <property type="match status" value="1"/>
</dbReference>
<dbReference type="GO" id="GO:0005524">
    <property type="term" value="F:ATP binding"/>
    <property type="evidence" value="ECO:0007669"/>
    <property type="project" value="UniProtKB-UniRule"/>
</dbReference>
<evidence type="ECO:0000313" key="16">
    <source>
        <dbReference type="EMBL" id="SEA63286.1"/>
    </source>
</evidence>
<evidence type="ECO:0000256" key="10">
    <source>
        <dbReference type="ARBA" id="ARBA00023204"/>
    </source>
</evidence>
<dbReference type="InterPro" id="IPR018078">
    <property type="entry name" value="DNA-binding_RecF_CS"/>
</dbReference>
<name>A0A1H4CSB9_9ACTO</name>
<keyword evidence="10 13" id="KW-0234">DNA repair</keyword>
<keyword evidence="5 13" id="KW-0235">DNA replication</keyword>
<dbReference type="Proteomes" id="UP000199288">
    <property type="component" value="Unassembled WGS sequence"/>
</dbReference>
<dbReference type="GO" id="GO:0005737">
    <property type="term" value="C:cytoplasm"/>
    <property type="evidence" value="ECO:0007669"/>
    <property type="project" value="UniProtKB-SubCell"/>
</dbReference>
<keyword evidence="7 13" id="KW-0227">DNA damage</keyword>
<dbReference type="RefSeq" id="WP_092565560.1">
    <property type="nucleotide sequence ID" value="NZ_FNQV01000013.1"/>
</dbReference>
<feature type="domain" description="RecF/RecN/SMC N-terminal" evidence="15">
    <location>
        <begin position="3"/>
        <end position="356"/>
    </location>
</feature>
<dbReference type="InterPro" id="IPR042174">
    <property type="entry name" value="RecF_2"/>
</dbReference>
<evidence type="ECO:0000256" key="6">
    <source>
        <dbReference type="ARBA" id="ARBA00022741"/>
    </source>
</evidence>
<evidence type="ECO:0000313" key="17">
    <source>
        <dbReference type="Proteomes" id="UP000199288"/>
    </source>
</evidence>
<dbReference type="SUPFAM" id="SSF52540">
    <property type="entry name" value="P-loop containing nucleoside triphosphate hydrolases"/>
    <property type="match status" value="1"/>
</dbReference>
<dbReference type="InterPro" id="IPR001238">
    <property type="entry name" value="DNA-binding_RecF"/>
</dbReference>